<evidence type="ECO:0000313" key="2">
    <source>
        <dbReference type="EMBL" id="CAD0097379.1"/>
    </source>
</evidence>
<evidence type="ECO:0000313" key="3">
    <source>
        <dbReference type="Proteomes" id="UP000714618"/>
    </source>
</evidence>
<feature type="signal peptide" evidence="1">
    <location>
        <begin position="1"/>
        <end position="22"/>
    </location>
</feature>
<reference evidence="2" key="1">
    <citation type="submission" date="2020-06" db="EMBL/GenBank/DDBJ databases">
        <authorList>
            <person name="Onetto C."/>
        </authorList>
    </citation>
    <scope>NUCLEOTIDE SEQUENCE</scope>
</reference>
<protein>
    <submittedName>
        <fullName evidence="2">Uncharacterized protein</fullName>
    </submittedName>
</protein>
<dbReference type="OrthoDB" id="3915838at2759"/>
<keyword evidence="3" id="KW-1185">Reference proteome</keyword>
<dbReference type="Proteomes" id="UP000714618">
    <property type="component" value="Unassembled WGS sequence"/>
</dbReference>
<dbReference type="AlphaFoldDB" id="A0A9N8K3X8"/>
<keyword evidence="1" id="KW-0732">Signal</keyword>
<gene>
    <name evidence="2" type="ORF">AWRI4233_LOCUS6203</name>
</gene>
<sequence>MHVKTMFSLVVQALAFFSGAAGLPSGQYSDYETGFRDNDLTSNHTDLMIRQNAKPALRILPLGASIVSGVGSSTGNG</sequence>
<comment type="caution">
    <text evidence="2">The sequence shown here is derived from an EMBL/GenBank/DDBJ whole genome shotgun (WGS) entry which is preliminary data.</text>
</comment>
<proteinExistence type="predicted"/>
<accession>A0A9N8K3X8</accession>
<feature type="chain" id="PRO_5040396494" evidence="1">
    <location>
        <begin position="23"/>
        <end position="77"/>
    </location>
</feature>
<evidence type="ECO:0000256" key="1">
    <source>
        <dbReference type="SAM" id="SignalP"/>
    </source>
</evidence>
<dbReference type="EMBL" id="CAIJEO010000008">
    <property type="protein sequence ID" value="CAD0097379.1"/>
    <property type="molecule type" value="Genomic_DNA"/>
</dbReference>
<organism evidence="2 3">
    <name type="scientific">Aureobasidium mustum</name>
    <dbReference type="NCBI Taxonomy" id="2773714"/>
    <lineage>
        <taxon>Eukaryota</taxon>
        <taxon>Fungi</taxon>
        <taxon>Dikarya</taxon>
        <taxon>Ascomycota</taxon>
        <taxon>Pezizomycotina</taxon>
        <taxon>Dothideomycetes</taxon>
        <taxon>Dothideomycetidae</taxon>
        <taxon>Dothideales</taxon>
        <taxon>Saccotheciaceae</taxon>
        <taxon>Aureobasidium</taxon>
    </lineage>
</organism>
<name>A0A9N8K3X8_9PEZI</name>